<evidence type="ECO:0000256" key="4">
    <source>
        <dbReference type="SAM" id="MobiDB-lite"/>
    </source>
</evidence>
<keyword evidence="6" id="KW-1185">Reference proteome</keyword>
<dbReference type="RefSeq" id="WP_322420895.1">
    <property type="nucleotide sequence ID" value="NZ_JAXQNN010000002.1"/>
</dbReference>
<reference evidence="5 6" key="1">
    <citation type="submission" date="2023-12" db="EMBL/GenBank/DDBJ databases">
        <title>Jeotgalibacillus haloalkaliphilus sp. nov., a novel salt-tolerant bacteria, isolated from the estuary of the Fenhe River into the Yellow River.</title>
        <authorList>
            <person name="Li Y."/>
        </authorList>
    </citation>
    <scope>NUCLEOTIDE SEQUENCE [LARGE SCALE GENOMIC DNA]</scope>
    <source>
        <strain evidence="5 6">HH7-29</strain>
    </source>
</reference>
<comment type="similarity">
    <text evidence="1 2">Belongs to the TelA family.</text>
</comment>
<comment type="caution">
    <text evidence="5">The sequence shown here is derived from an EMBL/GenBank/DDBJ whole genome shotgun (WGS) entry which is preliminary data.</text>
</comment>
<proteinExistence type="inferred from homology"/>
<evidence type="ECO:0000313" key="6">
    <source>
        <dbReference type="Proteomes" id="UP001292084"/>
    </source>
</evidence>
<accession>A0ABU5KL46</accession>
<feature type="coiled-coil region" evidence="3">
    <location>
        <begin position="359"/>
        <end position="386"/>
    </location>
</feature>
<evidence type="ECO:0000313" key="5">
    <source>
        <dbReference type="EMBL" id="MDZ5711895.1"/>
    </source>
</evidence>
<gene>
    <name evidence="5" type="ORF">UFB30_06625</name>
</gene>
<feature type="region of interest" description="Disordered" evidence="4">
    <location>
        <begin position="1"/>
        <end position="41"/>
    </location>
</feature>
<name>A0ABU5KL46_9BACL</name>
<dbReference type="EMBL" id="JAXQNN010000002">
    <property type="protein sequence ID" value="MDZ5711895.1"/>
    <property type="molecule type" value="Genomic_DNA"/>
</dbReference>
<feature type="compositionally biased region" description="Polar residues" evidence="4">
    <location>
        <begin position="28"/>
        <end position="37"/>
    </location>
</feature>
<protein>
    <submittedName>
        <fullName evidence="5">Toxic anion resistance protein</fullName>
    </submittedName>
</protein>
<evidence type="ECO:0000256" key="2">
    <source>
        <dbReference type="PIRNR" id="PIRNR026508"/>
    </source>
</evidence>
<dbReference type="PIRSF" id="PIRSF026508">
    <property type="entry name" value="TelA"/>
    <property type="match status" value="1"/>
</dbReference>
<dbReference type="PANTHER" id="PTHR38432">
    <property type="entry name" value="TELA-LIKE PROTEIN SAOUHSC_01408"/>
    <property type="match status" value="1"/>
</dbReference>
<evidence type="ECO:0000256" key="1">
    <source>
        <dbReference type="ARBA" id="ARBA00005541"/>
    </source>
</evidence>
<dbReference type="Pfam" id="PF05816">
    <property type="entry name" value="TelA"/>
    <property type="match status" value="1"/>
</dbReference>
<sequence length="392" mass="44909">MEEKQQVKVEERSSKLDDLLANPFGDNEITTADTHTGQAAPKRLADVLPEEDRKQAEALSKQIDPADHQSILQYGTAAQSKLSNFSHAMLDHVQRKDVGPIGDILKELMNRLEQIDPDELSDQKKNVISKLFNRVNRSVNEILSKYQKVGAQVDRISVRLDHSKKSLLDDIQMLDQLYNENKEYFQALNIYIAAAELKREDLEHNVIPALRTKAEKSSDQMAYQEVNDMMQFLDRLDKRIHDLQLSRQITIQSAPQIRMIQNINQALAEKIQASILTAIPLWKNQIAIALTLFRQQRAVEAQKQVTKTTNELLLKNSEMLKVNSIETAKENERGIVDIETLKTTQSNLVSTLEETLRIQEEGRQKRRQAEGEIQAMEAELKQQLLQLKNKRS</sequence>
<dbReference type="Proteomes" id="UP001292084">
    <property type="component" value="Unassembled WGS sequence"/>
</dbReference>
<keyword evidence="3" id="KW-0175">Coiled coil</keyword>
<dbReference type="InterPro" id="IPR008863">
    <property type="entry name" value="Toxic_anion-R_TelA"/>
</dbReference>
<evidence type="ECO:0000256" key="3">
    <source>
        <dbReference type="SAM" id="Coils"/>
    </source>
</evidence>
<feature type="compositionally biased region" description="Basic and acidic residues" evidence="4">
    <location>
        <begin position="1"/>
        <end position="18"/>
    </location>
</feature>
<dbReference type="PANTHER" id="PTHR38432:SF1">
    <property type="entry name" value="TELA-LIKE PROTEIN SAOUHSC_01408"/>
    <property type="match status" value="1"/>
</dbReference>
<organism evidence="5 6">
    <name type="scientific">Jeotgalibacillus haloalkalitolerans</name>
    <dbReference type="NCBI Taxonomy" id="3104292"/>
    <lineage>
        <taxon>Bacteria</taxon>
        <taxon>Bacillati</taxon>
        <taxon>Bacillota</taxon>
        <taxon>Bacilli</taxon>
        <taxon>Bacillales</taxon>
        <taxon>Caryophanaceae</taxon>
        <taxon>Jeotgalibacillus</taxon>
    </lineage>
</organism>